<dbReference type="PANTHER" id="PTHR13878:SF91">
    <property type="entry name" value="FAD BINDING DOMAIN PROTEIN (AFU_ORTHOLOGUE AFUA_6G12070)-RELATED"/>
    <property type="match status" value="1"/>
</dbReference>
<dbReference type="Proteomes" id="UP000234275">
    <property type="component" value="Unassembled WGS sequence"/>
</dbReference>
<dbReference type="InterPro" id="IPR016169">
    <property type="entry name" value="FAD-bd_PCMH_sub2"/>
</dbReference>
<feature type="domain" description="FAD-binding PCMH-type" evidence="4">
    <location>
        <begin position="125"/>
        <end position="308"/>
    </location>
</feature>
<dbReference type="SUPFAM" id="SSF56176">
    <property type="entry name" value="FAD-binding/transporter-associated domain-like"/>
    <property type="match status" value="1"/>
</dbReference>
<evidence type="ECO:0000313" key="6">
    <source>
        <dbReference type="Proteomes" id="UP000234275"/>
    </source>
</evidence>
<dbReference type="Pfam" id="PF01565">
    <property type="entry name" value="FAD_binding_4"/>
    <property type="match status" value="1"/>
</dbReference>
<dbReference type="OrthoDB" id="9983560at2759"/>
<keyword evidence="3" id="KW-0732">Signal</keyword>
<evidence type="ECO:0000259" key="4">
    <source>
        <dbReference type="PROSITE" id="PS51387"/>
    </source>
</evidence>
<feature type="chain" id="PRO_5014165642" evidence="3">
    <location>
        <begin position="31"/>
        <end position="580"/>
    </location>
</feature>
<evidence type="ECO:0000256" key="3">
    <source>
        <dbReference type="SAM" id="SignalP"/>
    </source>
</evidence>
<comment type="similarity">
    <text evidence="1">Belongs to the oxygen-dependent FAD-linked oxidoreductase family.</text>
</comment>
<dbReference type="AlphaFoldDB" id="A0A2I2GD89"/>
<dbReference type="STRING" id="1392250.A0A2I2GD89"/>
<sequence>MFASITFQVPCFLFIILSLSISTFTHPTQARNNNTDCYCFPGEECWPTASQWDAFNRTVGGRLIATIPIASPCHENNPFAPYDKSACQAVRETWLLPQTHYESSSSIMAGFYANQSCDPFLPPSAHCITGTYVQYSVQAQSATDIQKTISFLSAHRIRLVVRNTGHDYLGKSTGAGAVAIWTHHLKEINFFDYQSPGYSGKAVKVGAGVQIFEANAAASEQNLVVVGGNCRTVGLAGGYTQGGGHGQLVSQFGLAADQVLEWEVISGTGQLITASPHNEYADLYWALSGGGGGTYGVVVSMVSKAYPELRTATANLSFTSLGAAQGDFDGVVDTFFSHSLGPLLEARGASVWFLTSASFTMAPTTIPGGSREQLQKILDPVLIALRKTNITYSYHIEEFPTFYSSFESMSPDVNVTEFNLGGRFIPQSILDSEPITLTDKFRVITGYGATVSGISVNASRPSHHDPKNSVNPAWRTAAISLVVGTPFSSTNHSLNIVNQQLITDTLIPELVDLVPGSGAYLNEGDAHQPEWQTTFYGRNYNQLLKVKKRYDPLDIFYALTGVGSEAWAESIDGRLCRIQV</sequence>
<evidence type="ECO:0000256" key="2">
    <source>
        <dbReference type="ARBA" id="ARBA00023002"/>
    </source>
</evidence>
<dbReference type="InterPro" id="IPR012951">
    <property type="entry name" value="BBE"/>
</dbReference>
<keyword evidence="2" id="KW-0560">Oxidoreductase</keyword>
<proteinExistence type="inferred from homology"/>
<dbReference type="Gene3D" id="3.30.465.10">
    <property type="match status" value="2"/>
</dbReference>
<dbReference type="PROSITE" id="PS51387">
    <property type="entry name" value="FAD_PCMH"/>
    <property type="match status" value="1"/>
</dbReference>
<evidence type="ECO:0000313" key="5">
    <source>
        <dbReference type="EMBL" id="PLB50868.1"/>
    </source>
</evidence>
<dbReference type="GO" id="GO:0071949">
    <property type="term" value="F:FAD binding"/>
    <property type="evidence" value="ECO:0007669"/>
    <property type="project" value="InterPro"/>
</dbReference>
<dbReference type="InterPro" id="IPR050432">
    <property type="entry name" value="FAD-linked_Oxidoreductases_BP"/>
</dbReference>
<gene>
    <name evidence="5" type="ORF">P170DRAFT_356225</name>
</gene>
<keyword evidence="6" id="KW-1185">Reference proteome</keyword>
<dbReference type="InterPro" id="IPR016166">
    <property type="entry name" value="FAD-bd_PCMH"/>
</dbReference>
<dbReference type="GeneID" id="36551832"/>
<dbReference type="EMBL" id="MSFO01000003">
    <property type="protein sequence ID" value="PLB50868.1"/>
    <property type="molecule type" value="Genomic_DNA"/>
</dbReference>
<dbReference type="InterPro" id="IPR006094">
    <property type="entry name" value="Oxid_FAD_bind_N"/>
</dbReference>
<dbReference type="RefSeq" id="XP_024706170.1">
    <property type="nucleotide sequence ID" value="XM_024844132.1"/>
</dbReference>
<protein>
    <submittedName>
        <fullName evidence="5">FAD/FMN-containing dehydrogenase</fullName>
    </submittedName>
</protein>
<reference evidence="5 6" key="1">
    <citation type="submission" date="2016-12" db="EMBL/GenBank/DDBJ databases">
        <title>The genomes of Aspergillus section Nigri reveals drivers in fungal speciation.</title>
        <authorList>
            <consortium name="DOE Joint Genome Institute"/>
            <person name="Vesth T.C."/>
            <person name="Nybo J."/>
            <person name="Theobald S."/>
            <person name="Brandl J."/>
            <person name="Frisvad J.C."/>
            <person name="Nielsen K.F."/>
            <person name="Lyhne E.K."/>
            <person name="Kogle M.E."/>
            <person name="Kuo A."/>
            <person name="Riley R."/>
            <person name="Clum A."/>
            <person name="Nolan M."/>
            <person name="Lipzen A."/>
            <person name="Salamov A."/>
            <person name="Henrissat B."/>
            <person name="Wiebenga A."/>
            <person name="De Vries R.P."/>
            <person name="Grigoriev I.V."/>
            <person name="Mortensen U.H."/>
            <person name="Andersen M.R."/>
            <person name="Baker S.E."/>
        </authorList>
    </citation>
    <scope>NUCLEOTIDE SEQUENCE [LARGE SCALE GENOMIC DNA]</scope>
    <source>
        <strain evidence="5 6">IBT 23096</strain>
    </source>
</reference>
<accession>A0A2I2GD89</accession>
<dbReference type="InterPro" id="IPR036318">
    <property type="entry name" value="FAD-bd_PCMH-like_sf"/>
</dbReference>
<dbReference type="VEuPathDB" id="FungiDB:P170DRAFT_356225"/>
<dbReference type="GO" id="GO:0016491">
    <property type="term" value="F:oxidoreductase activity"/>
    <property type="evidence" value="ECO:0007669"/>
    <property type="project" value="UniProtKB-KW"/>
</dbReference>
<evidence type="ECO:0000256" key="1">
    <source>
        <dbReference type="ARBA" id="ARBA00005466"/>
    </source>
</evidence>
<feature type="signal peptide" evidence="3">
    <location>
        <begin position="1"/>
        <end position="30"/>
    </location>
</feature>
<dbReference type="PANTHER" id="PTHR13878">
    <property type="entry name" value="GULONOLACTONE OXIDASE"/>
    <property type="match status" value="1"/>
</dbReference>
<organism evidence="5 6">
    <name type="scientific">Aspergillus steynii IBT 23096</name>
    <dbReference type="NCBI Taxonomy" id="1392250"/>
    <lineage>
        <taxon>Eukaryota</taxon>
        <taxon>Fungi</taxon>
        <taxon>Dikarya</taxon>
        <taxon>Ascomycota</taxon>
        <taxon>Pezizomycotina</taxon>
        <taxon>Eurotiomycetes</taxon>
        <taxon>Eurotiomycetidae</taxon>
        <taxon>Eurotiales</taxon>
        <taxon>Aspergillaceae</taxon>
        <taxon>Aspergillus</taxon>
        <taxon>Aspergillus subgen. Circumdati</taxon>
    </lineage>
</organism>
<name>A0A2I2GD89_9EURO</name>
<dbReference type="Pfam" id="PF08031">
    <property type="entry name" value="BBE"/>
    <property type="match status" value="1"/>
</dbReference>
<comment type="caution">
    <text evidence="5">The sequence shown here is derived from an EMBL/GenBank/DDBJ whole genome shotgun (WGS) entry which is preliminary data.</text>
</comment>